<keyword evidence="3" id="KW-1185">Reference proteome</keyword>
<comment type="caution">
    <text evidence="2">The sequence shown here is derived from an EMBL/GenBank/DDBJ whole genome shotgun (WGS) entry which is preliminary data.</text>
</comment>
<organism evidence="2 3">
    <name type="scientific">Gigaspora margarita</name>
    <dbReference type="NCBI Taxonomy" id="4874"/>
    <lineage>
        <taxon>Eukaryota</taxon>
        <taxon>Fungi</taxon>
        <taxon>Fungi incertae sedis</taxon>
        <taxon>Mucoromycota</taxon>
        <taxon>Glomeromycotina</taxon>
        <taxon>Glomeromycetes</taxon>
        <taxon>Diversisporales</taxon>
        <taxon>Gigasporaceae</taxon>
        <taxon>Gigaspora</taxon>
    </lineage>
</organism>
<accession>A0ABM8W5Z0</accession>
<feature type="compositionally biased region" description="Basic and acidic residues" evidence="1">
    <location>
        <begin position="33"/>
        <end position="47"/>
    </location>
</feature>
<proteinExistence type="predicted"/>
<dbReference type="Proteomes" id="UP000789901">
    <property type="component" value="Unassembled WGS sequence"/>
</dbReference>
<gene>
    <name evidence="2" type="ORF">GMARGA_LOCUS3769</name>
</gene>
<reference evidence="2 3" key="1">
    <citation type="submission" date="2021-06" db="EMBL/GenBank/DDBJ databases">
        <authorList>
            <person name="Kallberg Y."/>
            <person name="Tangrot J."/>
            <person name="Rosling A."/>
        </authorList>
    </citation>
    <scope>NUCLEOTIDE SEQUENCE [LARGE SCALE GENOMIC DNA]</scope>
    <source>
        <strain evidence="2 3">120-4 pot B 10/14</strain>
    </source>
</reference>
<name>A0ABM8W5Z0_GIGMA</name>
<dbReference type="EMBL" id="CAJVQB010001401">
    <property type="protein sequence ID" value="CAG8534197.1"/>
    <property type="molecule type" value="Genomic_DNA"/>
</dbReference>
<evidence type="ECO:0000313" key="3">
    <source>
        <dbReference type="Proteomes" id="UP000789901"/>
    </source>
</evidence>
<sequence length="69" mass="8211">MTSDSNDIILQKKISFRDLKLPDLIPKNPNRLRPSEEESKEESKEENVMNFDAPVVDDRYSYFHMFQSF</sequence>
<evidence type="ECO:0000313" key="2">
    <source>
        <dbReference type="EMBL" id="CAG8534197.1"/>
    </source>
</evidence>
<feature type="region of interest" description="Disordered" evidence="1">
    <location>
        <begin position="24"/>
        <end position="50"/>
    </location>
</feature>
<protein>
    <submittedName>
        <fullName evidence="2">45363_t:CDS:1</fullName>
    </submittedName>
</protein>
<evidence type="ECO:0000256" key="1">
    <source>
        <dbReference type="SAM" id="MobiDB-lite"/>
    </source>
</evidence>